<evidence type="ECO:0000313" key="1">
    <source>
        <dbReference type="EMBL" id="PCF54143.1"/>
    </source>
</evidence>
<gene>
    <name evidence="1" type="ORF">B5C08_11355</name>
</gene>
<reference evidence="1 2" key="1">
    <citation type="journal article" date="2017" name="PLoS ONE">
        <title>Development of a real-time PCR for detection of Staphylococcus pseudintermedius using a novel automated comparison of whole-genome sequences.</title>
        <authorList>
            <person name="Verstappen K.M."/>
            <person name="Huijbregts L."/>
            <person name="Spaninks M."/>
            <person name="Wagenaar J.A."/>
            <person name="Fluit A.C."/>
            <person name="Duim B."/>
        </authorList>
    </citation>
    <scope>NUCLEOTIDE SEQUENCE [LARGE SCALE GENOMIC DNA]</scope>
    <source>
        <strain evidence="1 2">215070706401-1</strain>
    </source>
</reference>
<dbReference type="EMBL" id="MWUU01000018">
    <property type="protein sequence ID" value="PCF54143.1"/>
    <property type="molecule type" value="Genomic_DNA"/>
</dbReference>
<sequence length="90" mass="10114">MTTFKIIANGLIENDISFELQDGYLEVEDFTVTISDNGLYYVRLVGIDSEQGLAVKSPFAVLSFLISYSRLIRDNRSMSVSGLKRSKNEI</sequence>
<organism evidence="1 2">
    <name type="scientific">Staphylococcus delphini</name>
    <dbReference type="NCBI Taxonomy" id="53344"/>
    <lineage>
        <taxon>Bacteria</taxon>
        <taxon>Bacillati</taxon>
        <taxon>Bacillota</taxon>
        <taxon>Bacilli</taxon>
        <taxon>Bacillales</taxon>
        <taxon>Staphylococcaceae</taxon>
        <taxon>Staphylococcus</taxon>
        <taxon>Staphylococcus intermedius group</taxon>
    </lineage>
</organism>
<dbReference type="Proteomes" id="UP000218335">
    <property type="component" value="Unassembled WGS sequence"/>
</dbReference>
<dbReference type="AlphaFoldDB" id="A0A2A4GVI0"/>
<dbReference type="RefSeq" id="WP_019168104.1">
    <property type="nucleotide sequence ID" value="NZ_MWRM01000017.1"/>
</dbReference>
<name>A0A2A4GVI0_9STAP</name>
<evidence type="ECO:0000313" key="2">
    <source>
        <dbReference type="Proteomes" id="UP000218335"/>
    </source>
</evidence>
<accession>A0A2A4GVI0</accession>
<protein>
    <submittedName>
        <fullName evidence="1">Uncharacterized protein</fullName>
    </submittedName>
</protein>
<comment type="caution">
    <text evidence="1">The sequence shown here is derived from an EMBL/GenBank/DDBJ whole genome shotgun (WGS) entry which is preliminary data.</text>
</comment>
<proteinExistence type="predicted"/>